<dbReference type="InterPro" id="IPR015854">
    <property type="entry name" value="ABC_transpr_LolD-like"/>
</dbReference>
<keyword evidence="10" id="KW-1185">Reference proteome</keyword>
<dbReference type="InterPro" id="IPR003593">
    <property type="entry name" value="AAA+_ATPase"/>
</dbReference>
<dbReference type="PANTHER" id="PTHR24220:SF86">
    <property type="entry name" value="ABC TRANSPORTER ABCH.1"/>
    <property type="match status" value="1"/>
</dbReference>
<feature type="domain" description="ABC transporter" evidence="8">
    <location>
        <begin position="11"/>
        <end position="250"/>
    </location>
</feature>
<name>A0A430HMS0_9BURK</name>
<evidence type="ECO:0000313" key="9">
    <source>
        <dbReference type="EMBL" id="RSZ58803.1"/>
    </source>
</evidence>
<evidence type="ECO:0000256" key="5">
    <source>
        <dbReference type="ARBA" id="ARBA00022989"/>
    </source>
</evidence>
<sequence>MPAPASATPLIDIRQVTKSYFSGSMETQVLFGIDLLVPRGDFLAVMGQSGSGKSTLMNIFGCLDQATGGTYLLDGIDTLTLSRAELATVRNRTIGFVFQSFNLIKRMSVAENVALPLIYAGVSRAKAHAKALVELDRVGLADYAKRTPNQLSGGQQQRVAIARALVGDPPLILADEPTGNLDTQTSIEIMRSFQQLNAERGITILLVTHEPDIAAYSKRLMRLKDGRVLYDGPAAEGLRELALSHEQQALAHGETP</sequence>
<accession>A0A430HMS0</accession>
<dbReference type="GO" id="GO:0098796">
    <property type="term" value="C:membrane protein complex"/>
    <property type="evidence" value="ECO:0007669"/>
    <property type="project" value="UniProtKB-ARBA"/>
</dbReference>
<dbReference type="PROSITE" id="PS50893">
    <property type="entry name" value="ABC_TRANSPORTER_2"/>
    <property type="match status" value="1"/>
</dbReference>
<dbReference type="AlphaFoldDB" id="A0A430HMS0"/>
<dbReference type="InterPro" id="IPR003439">
    <property type="entry name" value="ABC_transporter-like_ATP-bd"/>
</dbReference>
<gene>
    <name evidence="9" type="ORF">EJB06_10645</name>
</gene>
<dbReference type="EMBL" id="RXLQ01000005">
    <property type="protein sequence ID" value="RSZ58803.1"/>
    <property type="molecule type" value="Genomic_DNA"/>
</dbReference>
<keyword evidence="5" id="KW-0812">Transmembrane</keyword>
<dbReference type="GO" id="GO:0005524">
    <property type="term" value="F:ATP binding"/>
    <property type="evidence" value="ECO:0007669"/>
    <property type="project" value="UniProtKB-KW"/>
</dbReference>
<dbReference type="CDD" id="cd03255">
    <property type="entry name" value="ABC_MJ0796_LolCDE_FtsE"/>
    <property type="match status" value="1"/>
</dbReference>
<evidence type="ECO:0000259" key="8">
    <source>
        <dbReference type="PROSITE" id="PS50893"/>
    </source>
</evidence>
<dbReference type="Gene3D" id="3.40.50.300">
    <property type="entry name" value="P-loop containing nucleotide triphosphate hydrolases"/>
    <property type="match status" value="1"/>
</dbReference>
<dbReference type="PROSITE" id="PS00211">
    <property type="entry name" value="ABC_TRANSPORTER_1"/>
    <property type="match status" value="1"/>
</dbReference>
<comment type="caution">
    <text evidence="9">The sequence shown here is derived from an EMBL/GenBank/DDBJ whole genome shotgun (WGS) entry which is preliminary data.</text>
</comment>
<evidence type="ECO:0000256" key="4">
    <source>
        <dbReference type="ARBA" id="ARBA00022840"/>
    </source>
</evidence>
<dbReference type="SMART" id="SM00382">
    <property type="entry name" value="AAA"/>
    <property type="match status" value="1"/>
</dbReference>
<dbReference type="InterPro" id="IPR027417">
    <property type="entry name" value="P-loop_NTPase"/>
</dbReference>
<evidence type="ECO:0000256" key="7">
    <source>
        <dbReference type="ARBA" id="ARBA00038388"/>
    </source>
</evidence>
<keyword evidence="5" id="KW-1133">Transmembrane helix</keyword>
<evidence type="ECO:0000256" key="2">
    <source>
        <dbReference type="ARBA" id="ARBA00022475"/>
    </source>
</evidence>
<dbReference type="GO" id="GO:0022857">
    <property type="term" value="F:transmembrane transporter activity"/>
    <property type="evidence" value="ECO:0007669"/>
    <property type="project" value="TreeGrafter"/>
</dbReference>
<comment type="similarity">
    <text evidence="7">Belongs to the ABC transporter superfamily. Macrolide exporter (TC 3.A.1.122) family.</text>
</comment>
<evidence type="ECO:0000256" key="6">
    <source>
        <dbReference type="ARBA" id="ARBA00023251"/>
    </source>
</evidence>
<dbReference type="GO" id="GO:0046677">
    <property type="term" value="P:response to antibiotic"/>
    <property type="evidence" value="ECO:0007669"/>
    <property type="project" value="UniProtKB-KW"/>
</dbReference>
<keyword evidence="5" id="KW-0472">Membrane</keyword>
<keyword evidence="6" id="KW-0046">Antibiotic resistance</keyword>
<protein>
    <submittedName>
        <fullName evidence="9">ABC transporter ATP-binding protein</fullName>
    </submittedName>
</protein>
<dbReference type="Proteomes" id="UP000278085">
    <property type="component" value="Unassembled WGS sequence"/>
</dbReference>
<dbReference type="InterPro" id="IPR017871">
    <property type="entry name" value="ABC_transporter-like_CS"/>
</dbReference>
<keyword evidence="2" id="KW-1003">Cell membrane</keyword>
<organism evidence="9 10">
    <name type="scientific">Massilia atriviolacea</name>
    <dbReference type="NCBI Taxonomy" id="2495579"/>
    <lineage>
        <taxon>Bacteria</taxon>
        <taxon>Pseudomonadati</taxon>
        <taxon>Pseudomonadota</taxon>
        <taxon>Betaproteobacteria</taxon>
        <taxon>Burkholderiales</taxon>
        <taxon>Oxalobacteraceae</taxon>
        <taxon>Telluria group</taxon>
        <taxon>Massilia</taxon>
    </lineage>
</organism>
<proteinExistence type="inferred from homology"/>
<evidence type="ECO:0000313" key="10">
    <source>
        <dbReference type="Proteomes" id="UP000278085"/>
    </source>
</evidence>
<dbReference type="InterPro" id="IPR017911">
    <property type="entry name" value="MacB-like_ATP-bd"/>
</dbReference>
<dbReference type="GO" id="GO:0016887">
    <property type="term" value="F:ATP hydrolysis activity"/>
    <property type="evidence" value="ECO:0007669"/>
    <property type="project" value="InterPro"/>
</dbReference>
<reference evidence="9 10" key="1">
    <citation type="submission" date="2018-12" db="EMBL/GenBank/DDBJ databases">
        <authorList>
            <person name="Yang E."/>
        </authorList>
    </citation>
    <scope>NUCLEOTIDE SEQUENCE [LARGE SCALE GENOMIC DNA]</scope>
    <source>
        <strain evidence="9 10">SOD</strain>
    </source>
</reference>
<evidence type="ECO:0000256" key="3">
    <source>
        <dbReference type="ARBA" id="ARBA00022741"/>
    </source>
</evidence>
<dbReference type="GO" id="GO:0005886">
    <property type="term" value="C:plasma membrane"/>
    <property type="evidence" value="ECO:0007669"/>
    <property type="project" value="TreeGrafter"/>
</dbReference>
<evidence type="ECO:0000256" key="1">
    <source>
        <dbReference type="ARBA" id="ARBA00022448"/>
    </source>
</evidence>
<dbReference type="PANTHER" id="PTHR24220">
    <property type="entry name" value="IMPORT ATP-BINDING PROTEIN"/>
    <property type="match status" value="1"/>
</dbReference>
<keyword evidence="1" id="KW-0813">Transport</keyword>
<dbReference type="Pfam" id="PF00005">
    <property type="entry name" value="ABC_tran"/>
    <property type="match status" value="1"/>
</dbReference>
<keyword evidence="3" id="KW-0547">Nucleotide-binding</keyword>
<dbReference type="RefSeq" id="WP_126074009.1">
    <property type="nucleotide sequence ID" value="NZ_CP051166.1"/>
</dbReference>
<dbReference type="FunFam" id="3.40.50.300:FF:000032">
    <property type="entry name" value="Export ABC transporter ATP-binding protein"/>
    <property type="match status" value="1"/>
</dbReference>
<dbReference type="OrthoDB" id="581709at2"/>
<keyword evidence="4 9" id="KW-0067">ATP-binding</keyword>
<dbReference type="SUPFAM" id="SSF52540">
    <property type="entry name" value="P-loop containing nucleoside triphosphate hydrolases"/>
    <property type="match status" value="1"/>
</dbReference>